<evidence type="ECO:0000256" key="8">
    <source>
        <dbReference type="ARBA" id="ARBA00022857"/>
    </source>
</evidence>
<protein>
    <recommendedName>
        <fullName evidence="19">Flavin-containing monooxygenase</fullName>
        <ecNumber evidence="19">1.-.-.-</ecNumber>
    </recommendedName>
</protein>
<dbReference type="InterPro" id="IPR002253">
    <property type="entry name" value="Flavin_mOase_1"/>
</dbReference>
<dbReference type="EMBL" id="IAAA01040170">
    <property type="protein sequence ID" value="LAA10449.1"/>
    <property type="molecule type" value="mRNA"/>
</dbReference>
<comment type="catalytic activity">
    <reaction evidence="17">
        <text>N,N-dimethylaniline + NADPH + O2 + H(+) = N,N-dimethylaniline N-oxide + NADP(+) + H2O</text>
        <dbReference type="Rhea" id="RHEA:24468"/>
        <dbReference type="ChEBI" id="CHEBI:15377"/>
        <dbReference type="ChEBI" id="CHEBI:15378"/>
        <dbReference type="ChEBI" id="CHEBI:15379"/>
        <dbReference type="ChEBI" id="CHEBI:16269"/>
        <dbReference type="ChEBI" id="CHEBI:17735"/>
        <dbReference type="ChEBI" id="CHEBI:57783"/>
        <dbReference type="ChEBI" id="CHEBI:58349"/>
        <dbReference type="EC" id="1.14.13.8"/>
    </reaction>
    <physiologicalReaction direction="left-to-right" evidence="17">
        <dbReference type="Rhea" id="RHEA:24469"/>
    </physiologicalReaction>
</comment>
<evidence type="ECO:0000256" key="6">
    <source>
        <dbReference type="ARBA" id="ARBA00022824"/>
    </source>
</evidence>
<keyword evidence="12 18" id="KW-0472">Membrane</keyword>
<proteinExistence type="evidence at transcript level"/>
<evidence type="ECO:0000256" key="5">
    <source>
        <dbReference type="ARBA" id="ARBA00022692"/>
    </source>
</evidence>
<dbReference type="GO" id="GO:0034899">
    <property type="term" value="F:trimethylamine monooxygenase activity"/>
    <property type="evidence" value="ECO:0007669"/>
    <property type="project" value="UniProtKB-EC"/>
</dbReference>
<dbReference type="PIRSF" id="PIRSF000332">
    <property type="entry name" value="FMO"/>
    <property type="match status" value="1"/>
</dbReference>
<comment type="cofactor">
    <cofactor evidence="1 18 19">
        <name>FAD</name>
        <dbReference type="ChEBI" id="CHEBI:57692"/>
    </cofactor>
</comment>
<keyword evidence="5" id="KW-0812">Transmembrane</keyword>
<dbReference type="OrthoDB" id="6428144at2759"/>
<keyword evidence="11 18" id="KW-0503">Monooxygenase</keyword>
<dbReference type="PRINTS" id="PR01121">
    <property type="entry name" value="FMOXYGENASE1"/>
</dbReference>
<comment type="catalytic activity">
    <reaction evidence="15">
        <text>hypotaurine + NADPH + O2 + H(+) = taurine + NADP(+) + H2O</text>
        <dbReference type="Rhea" id="RHEA:69819"/>
        <dbReference type="ChEBI" id="CHEBI:15377"/>
        <dbReference type="ChEBI" id="CHEBI:15378"/>
        <dbReference type="ChEBI" id="CHEBI:15379"/>
        <dbReference type="ChEBI" id="CHEBI:57783"/>
        <dbReference type="ChEBI" id="CHEBI:57853"/>
        <dbReference type="ChEBI" id="CHEBI:58349"/>
        <dbReference type="ChEBI" id="CHEBI:507393"/>
        <dbReference type="EC" id="1.14.13.8"/>
    </reaction>
    <physiologicalReaction direction="left-to-right" evidence="15">
        <dbReference type="Rhea" id="RHEA:69820"/>
    </physiologicalReaction>
</comment>
<comment type="function">
    <text evidence="13">Broad spectrum monooxygenase that catalyzes the oxygenation of a wide variety of nitrogen- and sulfur-containing compounds including xenobiotics. Catalyzes the S-oxygenation of hypotaurine to produce taurine, an organic osmolyte involved in cell volume regulation as well as a variety of cytoprotective and developmental processes. In vitro, catalyzes the N-oxygenation of trimethylamine (TMA) to produce trimethylamine N-oxide (TMAO) and could therefore participate to the detoxification of this compound that is generated by the action of gut microbiota from dietary precursors such as choline, choline containing compounds, betaine or L-carnitine.</text>
</comment>
<dbReference type="PANTHER" id="PTHR23023">
    <property type="entry name" value="DIMETHYLANILINE MONOOXYGENASE"/>
    <property type="match status" value="1"/>
</dbReference>
<comment type="catalytic activity">
    <reaction evidence="14">
        <text>hypotaurine + NADH + O2 + H(+) = taurine + NAD(+) + H2O</text>
        <dbReference type="Rhea" id="RHEA:74111"/>
        <dbReference type="ChEBI" id="CHEBI:15377"/>
        <dbReference type="ChEBI" id="CHEBI:15378"/>
        <dbReference type="ChEBI" id="CHEBI:15379"/>
        <dbReference type="ChEBI" id="CHEBI:57540"/>
        <dbReference type="ChEBI" id="CHEBI:57853"/>
        <dbReference type="ChEBI" id="CHEBI:57945"/>
        <dbReference type="ChEBI" id="CHEBI:507393"/>
        <dbReference type="EC" id="1.14.13.8"/>
    </reaction>
    <physiologicalReaction direction="left-to-right" evidence="14">
        <dbReference type="Rhea" id="RHEA:74112"/>
    </physiologicalReaction>
</comment>
<keyword evidence="9" id="KW-1133">Transmembrane helix</keyword>
<dbReference type="GO" id="GO:0050661">
    <property type="term" value="F:NADP binding"/>
    <property type="evidence" value="ECO:0007669"/>
    <property type="project" value="InterPro"/>
</dbReference>
<evidence type="ECO:0000256" key="9">
    <source>
        <dbReference type="ARBA" id="ARBA00022989"/>
    </source>
</evidence>
<evidence type="ECO:0000256" key="1">
    <source>
        <dbReference type="ARBA" id="ARBA00001974"/>
    </source>
</evidence>
<evidence type="ECO:0000256" key="14">
    <source>
        <dbReference type="ARBA" id="ARBA00047338"/>
    </source>
</evidence>
<evidence type="ECO:0000256" key="16">
    <source>
        <dbReference type="ARBA" id="ARBA00048088"/>
    </source>
</evidence>
<comment type="catalytic activity">
    <reaction evidence="16">
        <text>trimethylamine + NADPH + O2 = trimethylamine N-oxide + NADP(+) + H2O</text>
        <dbReference type="Rhea" id="RHEA:31979"/>
        <dbReference type="ChEBI" id="CHEBI:15377"/>
        <dbReference type="ChEBI" id="CHEBI:15379"/>
        <dbReference type="ChEBI" id="CHEBI:15724"/>
        <dbReference type="ChEBI" id="CHEBI:57783"/>
        <dbReference type="ChEBI" id="CHEBI:58349"/>
        <dbReference type="ChEBI" id="CHEBI:58389"/>
        <dbReference type="EC" id="1.14.13.148"/>
    </reaction>
    <physiologicalReaction direction="left-to-right" evidence="16">
        <dbReference type="Rhea" id="RHEA:31980"/>
    </physiologicalReaction>
</comment>
<evidence type="ECO:0000256" key="13">
    <source>
        <dbReference type="ARBA" id="ARBA00045957"/>
    </source>
</evidence>
<reference evidence="20" key="1">
    <citation type="journal article" date="2016" name="Mol. Ecol. Resour.">
        <title>Evaluation of the impact of RNA preservation methods of spiders for de novo transcriptome assembly.</title>
        <authorList>
            <person name="Kono N."/>
            <person name="Nakamura H."/>
            <person name="Ito Y."/>
            <person name="Tomita M."/>
            <person name="Arakawa K."/>
        </authorList>
    </citation>
    <scope>NUCLEOTIDE SEQUENCE</scope>
    <source>
        <tissue evidence="20">Whole body</tissue>
    </source>
</reference>
<dbReference type="InterPro" id="IPR036188">
    <property type="entry name" value="FAD/NAD-bd_sf"/>
</dbReference>
<accession>A0A2L2YQU0</accession>
<comment type="subcellular location">
    <subcellularLocation>
        <location evidence="2">Endoplasmic reticulum membrane</location>
        <topology evidence="2">Single-pass membrane protein</topology>
    </subcellularLocation>
</comment>
<evidence type="ECO:0000256" key="15">
    <source>
        <dbReference type="ARBA" id="ARBA00048041"/>
    </source>
</evidence>
<evidence type="ECO:0000256" key="19">
    <source>
        <dbReference type="RuleBase" id="RU361177"/>
    </source>
</evidence>
<name>A0A2L2YQU0_PARTP</name>
<evidence type="ECO:0000256" key="17">
    <source>
        <dbReference type="ARBA" id="ARBA00049443"/>
    </source>
</evidence>
<dbReference type="GO" id="GO:0047822">
    <property type="term" value="F:hypotaurine monooxygenase activity"/>
    <property type="evidence" value="ECO:0007669"/>
    <property type="project" value="RHEA"/>
</dbReference>
<keyword evidence="4 18" id="KW-0285">Flavoprotein</keyword>
<evidence type="ECO:0000256" key="4">
    <source>
        <dbReference type="ARBA" id="ARBA00022630"/>
    </source>
</evidence>
<dbReference type="FunFam" id="3.50.50.60:FF:000159">
    <property type="entry name" value="Dimethylaniline monooxygenase [N-oxide-forming]"/>
    <property type="match status" value="1"/>
</dbReference>
<dbReference type="InterPro" id="IPR020946">
    <property type="entry name" value="Flavin_mOase-like"/>
</dbReference>
<dbReference type="SUPFAM" id="SSF51905">
    <property type="entry name" value="FAD/NAD(P)-binding domain"/>
    <property type="match status" value="2"/>
</dbReference>
<keyword evidence="6 18" id="KW-0256">Endoplasmic reticulum</keyword>
<keyword evidence="10 18" id="KW-0560">Oxidoreductase</keyword>
<organism evidence="20">
    <name type="scientific">Parasteatoda tepidariorum</name>
    <name type="common">Common house spider</name>
    <name type="synonym">Achaearanea tepidariorum</name>
    <dbReference type="NCBI Taxonomy" id="114398"/>
    <lineage>
        <taxon>Eukaryota</taxon>
        <taxon>Metazoa</taxon>
        <taxon>Ecdysozoa</taxon>
        <taxon>Arthropoda</taxon>
        <taxon>Chelicerata</taxon>
        <taxon>Arachnida</taxon>
        <taxon>Araneae</taxon>
        <taxon>Araneomorphae</taxon>
        <taxon>Entelegynae</taxon>
        <taxon>Araneoidea</taxon>
        <taxon>Theridiidae</taxon>
        <taxon>Parasteatoda</taxon>
    </lineage>
</organism>
<dbReference type="GO" id="GO:0050660">
    <property type="term" value="F:flavin adenine dinucleotide binding"/>
    <property type="evidence" value="ECO:0007669"/>
    <property type="project" value="InterPro"/>
</dbReference>
<dbReference type="AlphaFoldDB" id="A0A2L2YQU0"/>
<dbReference type="InterPro" id="IPR000960">
    <property type="entry name" value="Flavin_mOase"/>
</dbReference>
<keyword evidence="7 18" id="KW-0274">FAD</keyword>
<dbReference type="GO" id="GO:0005789">
    <property type="term" value="C:endoplasmic reticulum membrane"/>
    <property type="evidence" value="ECO:0007669"/>
    <property type="project" value="UniProtKB-SubCell"/>
</dbReference>
<evidence type="ECO:0000256" key="2">
    <source>
        <dbReference type="ARBA" id="ARBA00004389"/>
    </source>
</evidence>
<dbReference type="InterPro" id="IPR050346">
    <property type="entry name" value="FMO-like"/>
</dbReference>
<dbReference type="Pfam" id="PF00743">
    <property type="entry name" value="FMO-like"/>
    <property type="match status" value="1"/>
</dbReference>
<evidence type="ECO:0000256" key="18">
    <source>
        <dbReference type="PIRNR" id="PIRNR000332"/>
    </source>
</evidence>
<evidence type="ECO:0000256" key="7">
    <source>
        <dbReference type="ARBA" id="ARBA00022827"/>
    </source>
</evidence>
<dbReference type="GO" id="GO:0004499">
    <property type="term" value="F:N,N-dimethylaniline monooxygenase activity"/>
    <property type="evidence" value="ECO:0007669"/>
    <property type="project" value="UniProtKB-UniRule"/>
</dbReference>
<dbReference type="PRINTS" id="PR00370">
    <property type="entry name" value="FMOXYGENASE"/>
</dbReference>
<evidence type="ECO:0000256" key="10">
    <source>
        <dbReference type="ARBA" id="ARBA00023002"/>
    </source>
</evidence>
<keyword evidence="8 18" id="KW-0521">NADP</keyword>
<dbReference type="EC" id="1.-.-.-" evidence="19"/>
<sequence>MDPPRKKVAVVGGGFSGLFSIVMLKEENLEPVCFEKTDRVGGTWCYREESIIGVPSITPTTILNHSKEMGAFSNFPPKKEYNTYMKHHEVYEYLMNYATKNDALKHVCFNSEVTEVKRSIDYEETGRWNVTVRNTLTGNVVSDIYDAVLICVGHINRPKWPSYPGLEDFKGEIIHTHSLKGVAKFENKNVVVIGMGCSGLDAAVEISSVAKQVYISTRSGSHIIARAGPQGYPFDYIVLRRFFTILIDTLPINIVSWLIENLIIDQKFNHRWQTVMPEWHVLSKDPVINDYIGSKMLTGAVKQKKDITKFTENGVIFANEDEVTEADVVIIATGYTWSFPFLEKDIIANEEGRIDLYKCMWPPHLKHPTLAVIGFILPFGPGFPLGEMQTRWAAHIFSGKGTLPTRNKMMRDIKAKHNLNLSRYAPSHKQTIRVDYVQYLEDIAAKLGVKPNLIKLLFFDPPLFLKLAFGPHLSYQYRLEGPHSWKGARQTIMTCEERMHYPVKRYLTKRLEHPFIVLIKKILQIFPFI</sequence>
<evidence type="ECO:0000313" key="20">
    <source>
        <dbReference type="EMBL" id="LAA10449.1"/>
    </source>
</evidence>
<evidence type="ECO:0000256" key="3">
    <source>
        <dbReference type="ARBA" id="ARBA00009183"/>
    </source>
</evidence>
<evidence type="ECO:0000256" key="11">
    <source>
        <dbReference type="ARBA" id="ARBA00023033"/>
    </source>
</evidence>
<evidence type="ECO:0000256" key="12">
    <source>
        <dbReference type="ARBA" id="ARBA00023136"/>
    </source>
</evidence>
<dbReference type="Gene3D" id="3.50.50.60">
    <property type="entry name" value="FAD/NAD(P)-binding domain"/>
    <property type="match status" value="1"/>
</dbReference>
<comment type="similarity">
    <text evidence="3 18 19">Belongs to the FMO family.</text>
</comment>